<dbReference type="Pfam" id="PF11788">
    <property type="entry name" value="MRP-L46"/>
    <property type="match status" value="1"/>
</dbReference>
<sequence>MNLKNCVTVFSRLNGCLFKGYLCNLQQSAFIVLKRHFTDWHTVGALCLERKPIITQPLIPLEQKYLQYLQKLEVEKSYLSDHEKRHIEDLKITDKLKKGDVEDMDVVSKQTAQDFEDFWLEELNKYKPNSRQTEADKTNDRHSLQRRLDSSLVLVIKQKLGNDYRWILPQAVHQTGETLRQTVEQVLHNICVDPVKVQFMGNAPVGYYKYKYPKAARANGICGAKVFFFKAQLLEKNPKSLNINLSDSLSDAIWLTHSELNEVLQSGYGKTVQSFLFPDTLDIDVSHSLDDSSLEDNEIILKTSVSN</sequence>
<dbReference type="Gene3D" id="3.90.79.10">
    <property type="entry name" value="Nucleoside Triphosphate Pyrophosphohydrolase"/>
    <property type="match status" value="1"/>
</dbReference>
<protein>
    <recommendedName>
        <fullName evidence="7">Large ribosomal subunit protein mL46</fullName>
    </recommendedName>
    <alternativeName>
        <fullName evidence="8">39S ribosomal protein L46, mitochondrial</fullName>
    </alternativeName>
</protein>
<dbReference type="InterPro" id="IPR033650">
    <property type="entry name" value="Ribosomal_mL46_NUDIX"/>
</dbReference>
<evidence type="ECO:0000256" key="5">
    <source>
        <dbReference type="ARBA" id="ARBA00023128"/>
    </source>
</evidence>
<accession>A0A8X6JL04</accession>
<dbReference type="FunFam" id="3.90.79.10:FF:000018">
    <property type="entry name" value="39S ribosomal protein L46, mitochondrial"/>
    <property type="match status" value="1"/>
</dbReference>
<feature type="domain" description="Large ribosomal subunit protein mL46 N-terminal" evidence="9">
    <location>
        <begin position="40"/>
        <end position="136"/>
    </location>
</feature>
<keyword evidence="4 10" id="KW-0689">Ribosomal protein</keyword>
<dbReference type="EMBL" id="BMAO01036443">
    <property type="protein sequence ID" value="GFR10776.1"/>
    <property type="molecule type" value="Genomic_DNA"/>
</dbReference>
<comment type="caution">
    <text evidence="10">The sequence shown here is derived from an EMBL/GenBank/DDBJ whole genome shotgun (WGS) entry which is preliminary data.</text>
</comment>
<evidence type="ECO:0000313" key="10">
    <source>
        <dbReference type="EMBL" id="GFR10776.1"/>
    </source>
</evidence>
<comment type="similarity">
    <text evidence="2">Belongs to the mitochondrion-specific ribosomal protein mL46 family.</text>
</comment>
<keyword evidence="6" id="KW-0687">Ribonucleoprotein</keyword>
<reference evidence="10" key="1">
    <citation type="submission" date="2020-07" db="EMBL/GenBank/DDBJ databases">
        <title>Multicomponent nature underlies the extraordinary mechanical properties of spider dragline silk.</title>
        <authorList>
            <person name="Kono N."/>
            <person name="Nakamura H."/>
            <person name="Mori M."/>
            <person name="Yoshida Y."/>
            <person name="Ohtoshi R."/>
            <person name="Malay A.D."/>
            <person name="Moran D.A.P."/>
            <person name="Tomita M."/>
            <person name="Numata K."/>
            <person name="Arakawa K."/>
        </authorList>
    </citation>
    <scope>NUCLEOTIDE SEQUENCE</scope>
</reference>
<dbReference type="GO" id="GO:0005743">
    <property type="term" value="C:mitochondrial inner membrane"/>
    <property type="evidence" value="ECO:0007669"/>
    <property type="project" value="UniProtKB-ARBA"/>
</dbReference>
<keyword evidence="5" id="KW-0496">Mitochondrion</keyword>
<evidence type="ECO:0000259" key="9">
    <source>
        <dbReference type="Pfam" id="PF11788"/>
    </source>
</evidence>
<proteinExistence type="inferred from homology"/>
<dbReference type="InterPro" id="IPR040008">
    <property type="entry name" value="Ribosomal_mL46"/>
</dbReference>
<dbReference type="GO" id="GO:0005762">
    <property type="term" value="C:mitochondrial large ribosomal subunit"/>
    <property type="evidence" value="ECO:0007669"/>
    <property type="project" value="TreeGrafter"/>
</dbReference>
<evidence type="ECO:0000256" key="1">
    <source>
        <dbReference type="ARBA" id="ARBA00004173"/>
    </source>
</evidence>
<evidence type="ECO:0000256" key="6">
    <source>
        <dbReference type="ARBA" id="ARBA00023274"/>
    </source>
</evidence>
<dbReference type="PANTHER" id="PTHR13124:SF12">
    <property type="entry name" value="LARGE RIBOSOMAL SUBUNIT PROTEIN ML46"/>
    <property type="match status" value="1"/>
</dbReference>
<gene>
    <name evidence="10" type="primary">Mrpl46</name>
    <name evidence="10" type="ORF">TNCT_92731</name>
</gene>
<evidence type="ECO:0000256" key="4">
    <source>
        <dbReference type="ARBA" id="ARBA00022980"/>
    </source>
</evidence>
<evidence type="ECO:0000313" key="11">
    <source>
        <dbReference type="Proteomes" id="UP000887116"/>
    </source>
</evidence>
<dbReference type="AlphaFoldDB" id="A0A8X6JL04"/>
<name>A0A8X6JL04_TRICU</name>
<organism evidence="10 11">
    <name type="scientific">Trichonephila clavata</name>
    <name type="common">Joro spider</name>
    <name type="synonym">Nephila clavata</name>
    <dbReference type="NCBI Taxonomy" id="2740835"/>
    <lineage>
        <taxon>Eukaryota</taxon>
        <taxon>Metazoa</taxon>
        <taxon>Ecdysozoa</taxon>
        <taxon>Arthropoda</taxon>
        <taxon>Chelicerata</taxon>
        <taxon>Arachnida</taxon>
        <taxon>Araneae</taxon>
        <taxon>Araneomorphae</taxon>
        <taxon>Entelegynae</taxon>
        <taxon>Araneoidea</taxon>
        <taxon>Nephilidae</taxon>
        <taxon>Trichonephila</taxon>
    </lineage>
</organism>
<evidence type="ECO:0000256" key="3">
    <source>
        <dbReference type="ARBA" id="ARBA00022946"/>
    </source>
</evidence>
<dbReference type="InterPro" id="IPR021757">
    <property type="entry name" value="Ribosomal_mL46_N"/>
</dbReference>
<keyword evidence="11" id="KW-1185">Reference proteome</keyword>
<dbReference type="GO" id="GO:0003735">
    <property type="term" value="F:structural constituent of ribosome"/>
    <property type="evidence" value="ECO:0007669"/>
    <property type="project" value="InterPro"/>
</dbReference>
<keyword evidence="3" id="KW-0809">Transit peptide</keyword>
<dbReference type="OrthoDB" id="194611at2759"/>
<comment type="subcellular location">
    <subcellularLocation>
        <location evidence="1">Mitochondrion</location>
    </subcellularLocation>
</comment>
<dbReference type="Proteomes" id="UP000887116">
    <property type="component" value="Unassembled WGS sequence"/>
</dbReference>
<evidence type="ECO:0000256" key="7">
    <source>
        <dbReference type="ARBA" id="ARBA00035190"/>
    </source>
</evidence>
<dbReference type="PANTHER" id="PTHR13124">
    <property type="entry name" value="39S RIBOSOMAL PROTEIN L46, MITOCHONDRIAL PRECURSOR-RELATED"/>
    <property type="match status" value="1"/>
</dbReference>
<evidence type="ECO:0000256" key="8">
    <source>
        <dbReference type="ARBA" id="ARBA00035534"/>
    </source>
</evidence>
<evidence type="ECO:0000256" key="2">
    <source>
        <dbReference type="ARBA" id="ARBA00009070"/>
    </source>
</evidence>
<dbReference type="CDD" id="cd04661">
    <property type="entry name" value="NUDIX_MRP_L46"/>
    <property type="match status" value="1"/>
</dbReference>